<feature type="non-terminal residue" evidence="6">
    <location>
        <position position="1"/>
    </location>
</feature>
<dbReference type="SFLD" id="SFLDS00029">
    <property type="entry name" value="Radical_SAM"/>
    <property type="match status" value="1"/>
</dbReference>
<evidence type="ECO:0000256" key="3">
    <source>
        <dbReference type="ARBA" id="ARBA00023004"/>
    </source>
</evidence>
<dbReference type="PANTHER" id="PTHR11228:SF7">
    <property type="entry name" value="PQQA PEPTIDE CYCLASE"/>
    <property type="match status" value="1"/>
</dbReference>
<dbReference type="EMBL" id="BARV01042372">
    <property type="protein sequence ID" value="GAI47555.1"/>
    <property type="molecule type" value="Genomic_DNA"/>
</dbReference>
<dbReference type="Pfam" id="PF04055">
    <property type="entry name" value="Radical_SAM"/>
    <property type="match status" value="1"/>
</dbReference>
<reference evidence="6" key="1">
    <citation type="journal article" date="2014" name="Front. Microbiol.">
        <title>High frequency of phylogenetically diverse reductive dehalogenase-homologous genes in deep subseafloor sedimentary metagenomes.</title>
        <authorList>
            <person name="Kawai M."/>
            <person name="Futagami T."/>
            <person name="Toyoda A."/>
            <person name="Takaki Y."/>
            <person name="Nishi S."/>
            <person name="Hori S."/>
            <person name="Arai W."/>
            <person name="Tsubouchi T."/>
            <person name="Morono Y."/>
            <person name="Uchiyama I."/>
            <person name="Ito T."/>
            <person name="Fujiyama A."/>
            <person name="Inagaki F."/>
            <person name="Takami H."/>
        </authorList>
    </citation>
    <scope>NUCLEOTIDE SEQUENCE</scope>
    <source>
        <strain evidence="6">Expedition CK06-06</strain>
    </source>
</reference>
<dbReference type="InterPro" id="IPR007197">
    <property type="entry name" value="rSAM"/>
</dbReference>
<protein>
    <recommendedName>
        <fullName evidence="5">Radical SAM core domain-containing protein</fullName>
    </recommendedName>
</protein>
<dbReference type="InterPro" id="IPR050377">
    <property type="entry name" value="Radical_SAM_PqqE_MftC-like"/>
</dbReference>
<keyword evidence="2" id="KW-0479">Metal-binding</keyword>
<organism evidence="6">
    <name type="scientific">marine sediment metagenome</name>
    <dbReference type="NCBI Taxonomy" id="412755"/>
    <lineage>
        <taxon>unclassified sequences</taxon>
        <taxon>metagenomes</taxon>
        <taxon>ecological metagenomes</taxon>
    </lineage>
</organism>
<name>X1Q948_9ZZZZ</name>
<dbReference type="SUPFAM" id="SSF102114">
    <property type="entry name" value="Radical SAM enzymes"/>
    <property type="match status" value="1"/>
</dbReference>
<dbReference type="GO" id="GO:0051536">
    <property type="term" value="F:iron-sulfur cluster binding"/>
    <property type="evidence" value="ECO:0007669"/>
    <property type="project" value="UniProtKB-KW"/>
</dbReference>
<dbReference type="PANTHER" id="PTHR11228">
    <property type="entry name" value="RADICAL SAM DOMAIN PROTEIN"/>
    <property type="match status" value="1"/>
</dbReference>
<gene>
    <name evidence="6" type="ORF">S06H3_63751</name>
</gene>
<dbReference type="GO" id="GO:0046872">
    <property type="term" value="F:metal ion binding"/>
    <property type="evidence" value="ECO:0007669"/>
    <property type="project" value="UniProtKB-KW"/>
</dbReference>
<sequence length="130" mass="15107">YVPYQPLHGFFIGNNMKKLEEIGFYTLSDKRAKESSATSPMWRCEMILTEKCNFHCLYCRGLRKDCRGDMPLLRAKYILSQWLAEDLQNIRFSGGEPTLYPYLNDLVKMCDNVKRIAISTNGSADFDVYK</sequence>
<evidence type="ECO:0000259" key="5">
    <source>
        <dbReference type="Pfam" id="PF04055"/>
    </source>
</evidence>
<dbReference type="CDD" id="cd01335">
    <property type="entry name" value="Radical_SAM"/>
    <property type="match status" value="1"/>
</dbReference>
<accession>X1Q948</accession>
<keyword evidence="1" id="KW-0949">S-adenosyl-L-methionine</keyword>
<keyword evidence="3" id="KW-0408">Iron</keyword>
<comment type="caution">
    <text evidence="6">The sequence shown here is derived from an EMBL/GenBank/DDBJ whole genome shotgun (WGS) entry which is preliminary data.</text>
</comment>
<dbReference type="Gene3D" id="3.20.20.70">
    <property type="entry name" value="Aldolase class I"/>
    <property type="match status" value="1"/>
</dbReference>
<proteinExistence type="predicted"/>
<dbReference type="AlphaFoldDB" id="X1Q948"/>
<dbReference type="GO" id="GO:0003824">
    <property type="term" value="F:catalytic activity"/>
    <property type="evidence" value="ECO:0007669"/>
    <property type="project" value="InterPro"/>
</dbReference>
<evidence type="ECO:0000313" key="6">
    <source>
        <dbReference type="EMBL" id="GAI47555.1"/>
    </source>
</evidence>
<dbReference type="InterPro" id="IPR058240">
    <property type="entry name" value="rSAM_sf"/>
</dbReference>
<feature type="domain" description="Radical SAM core" evidence="5">
    <location>
        <begin position="46"/>
        <end position="124"/>
    </location>
</feature>
<evidence type="ECO:0000256" key="2">
    <source>
        <dbReference type="ARBA" id="ARBA00022723"/>
    </source>
</evidence>
<feature type="non-terminal residue" evidence="6">
    <location>
        <position position="130"/>
    </location>
</feature>
<dbReference type="InterPro" id="IPR013785">
    <property type="entry name" value="Aldolase_TIM"/>
</dbReference>
<keyword evidence="4" id="KW-0411">Iron-sulfur</keyword>
<evidence type="ECO:0000256" key="1">
    <source>
        <dbReference type="ARBA" id="ARBA00022691"/>
    </source>
</evidence>
<evidence type="ECO:0000256" key="4">
    <source>
        <dbReference type="ARBA" id="ARBA00023014"/>
    </source>
</evidence>